<keyword evidence="2" id="KW-0812">Transmembrane</keyword>
<proteinExistence type="predicted"/>
<dbReference type="AlphaFoldDB" id="A0AAD7JNT9"/>
<dbReference type="SUPFAM" id="SSF49785">
    <property type="entry name" value="Galactose-binding domain-like"/>
    <property type="match status" value="1"/>
</dbReference>
<keyword evidence="2" id="KW-0472">Membrane</keyword>
<feature type="chain" id="PRO_5042209687" evidence="3">
    <location>
        <begin position="19"/>
        <end position="555"/>
    </location>
</feature>
<evidence type="ECO:0000256" key="3">
    <source>
        <dbReference type="SAM" id="SignalP"/>
    </source>
</evidence>
<keyword evidence="2" id="KW-1133">Transmembrane helix</keyword>
<keyword evidence="5" id="KW-1185">Reference proteome</keyword>
<name>A0AAD7JNT9_9AGAR</name>
<comment type="caution">
    <text evidence="4">The sequence shown here is derived from an EMBL/GenBank/DDBJ whole genome shotgun (WGS) entry which is preliminary data.</text>
</comment>
<dbReference type="Gene3D" id="2.60.120.260">
    <property type="entry name" value="Galactose-binding domain-like"/>
    <property type="match status" value="2"/>
</dbReference>
<feature type="compositionally biased region" description="Pro residues" evidence="1">
    <location>
        <begin position="499"/>
        <end position="508"/>
    </location>
</feature>
<evidence type="ECO:0000313" key="4">
    <source>
        <dbReference type="EMBL" id="KAJ7766353.1"/>
    </source>
</evidence>
<feature type="signal peptide" evidence="3">
    <location>
        <begin position="1"/>
        <end position="18"/>
    </location>
</feature>
<sequence length="555" mass="57404">MALVGLLLFLTFSLYMPSIHIHARLTSVRRSVPLRRDTVTDTGTVSNSTMASASWIWAANSNGAASTAPGNVAFIRNFTTPSGQSASSALIAMTAVDSFYLWVNGQPIGYSSTGQNAWKSAQVLSAALNDTTNVFSVLVTNAANSGAPSPGFLAAIQITYSGGSNDNLIVSDANWLASTDIPSDFPTPADLSQFAPAAVAAPYGFGSWGHNVTVPSPDPNPLNLTDSNWIWSTADAEAVAPAGNVGFQRTVSTPTGKSAVSATILLTVDNGFALYLNGDYVGAPPLHVSIWQYAQQFTVNLNPTVNVIAVVGQNFNVSATTESSAGLIAAIRVSYADGSSDFIPTNSSWLYSPDSNFNLSTFLSTSNGLSPAFSLGPYGMQPWGNLTGTSNVLAASNVPSAPFGGPSASASVVSSADPSHSVPAGAIAGAVVGVLVVVTAIIILLLWRRRRRNSIGKVEASSAFSPIIPAAEFATTVPTVFPTPATYGGSAPDYSIPPSSLPPMPTPTAPRSKADIAAMMQASRSADEYAEAPPSYAELDSVVDESSVMGESSRL</sequence>
<dbReference type="InterPro" id="IPR008979">
    <property type="entry name" value="Galactose-bd-like_sf"/>
</dbReference>
<evidence type="ECO:0000256" key="2">
    <source>
        <dbReference type="SAM" id="Phobius"/>
    </source>
</evidence>
<dbReference type="EMBL" id="JARJLG010000033">
    <property type="protein sequence ID" value="KAJ7766353.1"/>
    <property type="molecule type" value="Genomic_DNA"/>
</dbReference>
<evidence type="ECO:0000256" key="1">
    <source>
        <dbReference type="SAM" id="MobiDB-lite"/>
    </source>
</evidence>
<reference evidence="4" key="1">
    <citation type="submission" date="2023-03" db="EMBL/GenBank/DDBJ databases">
        <title>Massive genome expansion in bonnet fungi (Mycena s.s.) driven by repeated elements and novel gene families across ecological guilds.</title>
        <authorList>
            <consortium name="Lawrence Berkeley National Laboratory"/>
            <person name="Harder C.B."/>
            <person name="Miyauchi S."/>
            <person name="Viragh M."/>
            <person name="Kuo A."/>
            <person name="Thoen E."/>
            <person name="Andreopoulos B."/>
            <person name="Lu D."/>
            <person name="Skrede I."/>
            <person name="Drula E."/>
            <person name="Henrissat B."/>
            <person name="Morin E."/>
            <person name="Kohler A."/>
            <person name="Barry K."/>
            <person name="LaButti K."/>
            <person name="Morin E."/>
            <person name="Salamov A."/>
            <person name="Lipzen A."/>
            <person name="Mereny Z."/>
            <person name="Hegedus B."/>
            <person name="Baldrian P."/>
            <person name="Stursova M."/>
            <person name="Weitz H."/>
            <person name="Taylor A."/>
            <person name="Grigoriev I.V."/>
            <person name="Nagy L.G."/>
            <person name="Martin F."/>
            <person name="Kauserud H."/>
        </authorList>
    </citation>
    <scope>NUCLEOTIDE SEQUENCE</scope>
    <source>
        <strain evidence="4">CBHHK188m</strain>
    </source>
</reference>
<organism evidence="4 5">
    <name type="scientific">Mycena maculata</name>
    <dbReference type="NCBI Taxonomy" id="230809"/>
    <lineage>
        <taxon>Eukaryota</taxon>
        <taxon>Fungi</taxon>
        <taxon>Dikarya</taxon>
        <taxon>Basidiomycota</taxon>
        <taxon>Agaricomycotina</taxon>
        <taxon>Agaricomycetes</taxon>
        <taxon>Agaricomycetidae</taxon>
        <taxon>Agaricales</taxon>
        <taxon>Marasmiineae</taxon>
        <taxon>Mycenaceae</taxon>
        <taxon>Mycena</taxon>
    </lineage>
</organism>
<gene>
    <name evidence="4" type="ORF">DFH07DRAFT_352252</name>
</gene>
<feature type="region of interest" description="Disordered" evidence="1">
    <location>
        <begin position="492"/>
        <end position="511"/>
    </location>
</feature>
<evidence type="ECO:0000313" key="5">
    <source>
        <dbReference type="Proteomes" id="UP001215280"/>
    </source>
</evidence>
<accession>A0AAD7JNT9</accession>
<protein>
    <submittedName>
        <fullName evidence="4">Uncharacterized protein</fullName>
    </submittedName>
</protein>
<keyword evidence="3" id="KW-0732">Signal</keyword>
<feature type="transmembrane region" description="Helical" evidence="2">
    <location>
        <begin position="424"/>
        <end position="447"/>
    </location>
</feature>
<dbReference type="Proteomes" id="UP001215280">
    <property type="component" value="Unassembled WGS sequence"/>
</dbReference>